<name>A0A6C0DSI6_9ZZZZ</name>
<dbReference type="AlphaFoldDB" id="A0A6C0DSI6"/>
<evidence type="ECO:0000313" key="1">
    <source>
        <dbReference type="EMBL" id="QHT19491.1"/>
    </source>
</evidence>
<reference evidence="1" key="1">
    <citation type="journal article" date="2020" name="Nature">
        <title>Giant virus diversity and host interactions through global metagenomics.</title>
        <authorList>
            <person name="Schulz F."/>
            <person name="Roux S."/>
            <person name="Paez-Espino D."/>
            <person name="Jungbluth S."/>
            <person name="Walsh D.A."/>
            <person name="Denef V.J."/>
            <person name="McMahon K.D."/>
            <person name="Konstantinidis K.T."/>
            <person name="Eloe-Fadrosh E.A."/>
            <person name="Kyrpides N.C."/>
            <person name="Woyke T."/>
        </authorList>
    </citation>
    <scope>NUCLEOTIDE SEQUENCE</scope>
    <source>
        <strain evidence="1">GVMAG-M-3300023174-57</strain>
    </source>
</reference>
<protein>
    <submittedName>
        <fullName evidence="1">Uncharacterized protein</fullName>
    </submittedName>
</protein>
<accession>A0A6C0DSI6</accession>
<dbReference type="EMBL" id="MN739666">
    <property type="protein sequence ID" value="QHT19491.1"/>
    <property type="molecule type" value="Genomic_DNA"/>
</dbReference>
<organism evidence="1">
    <name type="scientific">viral metagenome</name>
    <dbReference type="NCBI Taxonomy" id="1070528"/>
    <lineage>
        <taxon>unclassified sequences</taxon>
        <taxon>metagenomes</taxon>
        <taxon>organismal metagenomes</taxon>
    </lineage>
</organism>
<proteinExistence type="predicted"/>
<sequence>MGASHSVERDIIDVQNKLIGEFKKKEEVALQQIAQLVEPVAEPEWVNWEPSALTCVLCSGTREDGSTYKELYVPKWGVVFFEESGLLGVREQPACQSGSRINIYEAQAILLHNAYMKWCEYRKAARIGLAALASLRPTGGKL</sequence>